<dbReference type="InterPro" id="IPR045584">
    <property type="entry name" value="Pilin-like"/>
</dbReference>
<dbReference type="EMBL" id="LT629973">
    <property type="protein sequence ID" value="SEH72717.1"/>
    <property type="molecule type" value="Genomic_DNA"/>
</dbReference>
<evidence type="ECO:0000256" key="4">
    <source>
        <dbReference type="ARBA" id="ARBA00022989"/>
    </source>
</evidence>
<dbReference type="Gene3D" id="3.30.700.10">
    <property type="entry name" value="Glycoprotein, Type 4 Pilin"/>
    <property type="match status" value="1"/>
</dbReference>
<dbReference type="PANTHER" id="PTHR30093:SF44">
    <property type="entry name" value="TYPE II SECRETION SYSTEM CORE PROTEIN G"/>
    <property type="match status" value="1"/>
</dbReference>
<evidence type="ECO:0000313" key="8">
    <source>
        <dbReference type="EMBL" id="SEH72717.1"/>
    </source>
</evidence>
<dbReference type="GO" id="GO:0015627">
    <property type="term" value="C:type II protein secretion system complex"/>
    <property type="evidence" value="ECO:0007669"/>
    <property type="project" value="InterPro"/>
</dbReference>
<feature type="compositionally biased region" description="Polar residues" evidence="6">
    <location>
        <begin position="180"/>
        <end position="195"/>
    </location>
</feature>
<reference evidence="9" key="1">
    <citation type="submission" date="2016-09" db="EMBL/GenBank/DDBJ databases">
        <authorList>
            <person name="Koehorst J."/>
        </authorList>
    </citation>
    <scope>NUCLEOTIDE SEQUENCE [LARGE SCALE GENOMIC DNA]</scope>
</reference>
<dbReference type="InterPro" id="IPR000983">
    <property type="entry name" value="Bac_GSPG_pilin"/>
</dbReference>
<name>A0A1H6KMD3_9BACT</name>
<dbReference type="GO" id="GO:0016020">
    <property type="term" value="C:membrane"/>
    <property type="evidence" value="ECO:0007669"/>
    <property type="project" value="UniProtKB-SubCell"/>
</dbReference>
<evidence type="ECO:0000256" key="6">
    <source>
        <dbReference type="SAM" id="MobiDB-lite"/>
    </source>
</evidence>
<keyword evidence="3 7" id="KW-0812">Transmembrane</keyword>
<feature type="compositionally biased region" description="Basic and acidic residues" evidence="6">
    <location>
        <begin position="89"/>
        <end position="98"/>
    </location>
</feature>
<keyword evidence="9" id="KW-1185">Reference proteome</keyword>
<evidence type="ECO:0000256" key="1">
    <source>
        <dbReference type="ARBA" id="ARBA00004167"/>
    </source>
</evidence>
<keyword evidence="4 7" id="KW-1133">Transmembrane helix</keyword>
<dbReference type="STRING" id="1679444.PYTT_0268"/>
<dbReference type="Pfam" id="PF07963">
    <property type="entry name" value="N_methyl"/>
    <property type="match status" value="1"/>
</dbReference>
<dbReference type="GO" id="GO:0015628">
    <property type="term" value="P:protein secretion by the type II secretion system"/>
    <property type="evidence" value="ECO:0007669"/>
    <property type="project" value="InterPro"/>
</dbReference>
<feature type="region of interest" description="Disordered" evidence="6">
    <location>
        <begin position="89"/>
        <end position="124"/>
    </location>
</feature>
<dbReference type="SUPFAM" id="SSF54523">
    <property type="entry name" value="Pili subunits"/>
    <property type="match status" value="1"/>
</dbReference>
<dbReference type="NCBIfam" id="TIGR02532">
    <property type="entry name" value="IV_pilin_GFxxxE"/>
    <property type="match status" value="1"/>
</dbReference>
<dbReference type="PRINTS" id="PR00813">
    <property type="entry name" value="BCTERIALGSPG"/>
</dbReference>
<keyword evidence="5 7" id="KW-0472">Membrane</keyword>
<evidence type="ECO:0000256" key="7">
    <source>
        <dbReference type="SAM" id="Phobius"/>
    </source>
</evidence>
<dbReference type="Proteomes" id="UP000176204">
    <property type="component" value="Chromosome I"/>
</dbReference>
<evidence type="ECO:0000313" key="9">
    <source>
        <dbReference type="Proteomes" id="UP000176204"/>
    </source>
</evidence>
<dbReference type="AlphaFoldDB" id="A0A1H6KMD3"/>
<dbReference type="PANTHER" id="PTHR30093">
    <property type="entry name" value="GENERAL SECRETION PATHWAY PROTEIN G"/>
    <property type="match status" value="1"/>
</dbReference>
<dbReference type="KEGG" id="agl:PYTT_0268"/>
<comment type="subcellular location">
    <subcellularLocation>
        <location evidence="1">Membrane</location>
        <topology evidence="1">Single-pass membrane protein</topology>
    </subcellularLocation>
</comment>
<protein>
    <submittedName>
        <fullName evidence="8">Bacterial general secretion pathway protein g signature</fullName>
    </submittedName>
</protein>
<evidence type="ECO:0000256" key="3">
    <source>
        <dbReference type="ARBA" id="ARBA00022692"/>
    </source>
</evidence>
<sequence length="195" mass="21816">MTYHRHIRLHRGFTLIEILIVIAIIAILMTIGMFAFNAIKEKKRAETVKVTISALSTALDQYRSDNSCYPVGDGSETSSTKLYEALYRDEDGDGRPDMNPEGQGRLKPYWDKLKPGSSDPESVNVKRRNGRYVILDPWGTPYRYRLGSGQNAVDADGNRGNGINADFDIWSLGPDMKGNNGPNKTGDNEDNICNW</sequence>
<evidence type="ECO:0000256" key="2">
    <source>
        <dbReference type="ARBA" id="ARBA00022481"/>
    </source>
</evidence>
<dbReference type="InterPro" id="IPR012902">
    <property type="entry name" value="N_methyl_site"/>
</dbReference>
<keyword evidence="2" id="KW-0488">Methylation</keyword>
<accession>A0A1H6KMD3</accession>
<dbReference type="OrthoDB" id="5296638at2"/>
<gene>
    <name evidence="8" type="ORF">PYTT_0268</name>
</gene>
<feature type="region of interest" description="Disordered" evidence="6">
    <location>
        <begin position="174"/>
        <end position="195"/>
    </location>
</feature>
<proteinExistence type="predicted"/>
<dbReference type="RefSeq" id="WP_067772618.1">
    <property type="nucleotide sequence ID" value="NZ_LIGX01000002.1"/>
</dbReference>
<dbReference type="PROSITE" id="PS00409">
    <property type="entry name" value="PROKAR_NTER_METHYL"/>
    <property type="match status" value="1"/>
</dbReference>
<organism evidence="8 9">
    <name type="scientific">Akkermansia glycaniphila</name>
    <dbReference type="NCBI Taxonomy" id="1679444"/>
    <lineage>
        <taxon>Bacteria</taxon>
        <taxon>Pseudomonadati</taxon>
        <taxon>Verrucomicrobiota</taxon>
        <taxon>Verrucomicrobiia</taxon>
        <taxon>Verrucomicrobiales</taxon>
        <taxon>Akkermansiaceae</taxon>
        <taxon>Akkermansia</taxon>
    </lineage>
</organism>
<evidence type="ECO:0000256" key="5">
    <source>
        <dbReference type="ARBA" id="ARBA00023136"/>
    </source>
</evidence>
<feature type="transmembrane region" description="Helical" evidence="7">
    <location>
        <begin position="12"/>
        <end position="36"/>
    </location>
</feature>